<organism evidence="8 9">
    <name type="scientific">Durusdinium trenchii</name>
    <dbReference type="NCBI Taxonomy" id="1381693"/>
    <lineage>
        <taxon>Eukaryota</taxon>
        <taxon>Sar</taxon>
        <taxon>Alveolata</taxon>
        <taxon>Dinophyceae</taxon>
        <taxon>Suessiales</taxon>
        <taxon>Symbiodiniaceae</taxon>
        <taxon>Durusdinium</taxon>
    </lineage>
</organism>
<feature type="domain" description="Major facilitator superfamily (MFS) profile" evidence="7">
    <location>
        <begin position="159"/>
        <end position="562"/>
    </location>
</feature>
<feature type="transmembrane region" description="Helical" evidence="6">
    <location>
        <begin position="402"/>
        <end position="421"/>
    </location>
</feature>
<evidence type="ECO:0000256" key="1">
    <source>
        <dbReference type="ARBA" id="ARBA00004651"/>
    </source>
</evidence>
<feature type="transmembrane region" description="Helical" evidence="6">
    <location>
        <begin position="365"/>
        <end position="382"/>
    </location>
</feature>
<reference evidence="8 9" key="1">
    <citation type="submission" date="2024-02" db="EMBL/GenBank/DDBJ databases">
        <authorList>
            <person name="Chen Y."/>
            <person name="Shah S."/>
            <person name="Dougan E. K."/>
            <person name="Thang M."/>
            <person name="Chan C."/>
        </authorList>
    </citation>
    <scope>NUCLEOTIDE SEQUENCE [LARGE SCALE GENOMIC DNA]</scope>
</reference>
<dbReference type="SUPFAM" id="SSF63411">
    <property type="entry name" value="LuxS/MPP-like metallohydrolase"/>
    <property type="match status" value="1"/>
</dbReference>
<evidence type="ECO:0000256" key="5">
    <source>
        <dbReference type="ARBA" id="ARBA00023136"/>
    </source>
</evidence>
<feature type="transmembrane region" description="Helical" evidence="6">
    <location>
        <begin position="288"/>
        <end position="315"/>
    </location>
</feature>
<accession>A0ABP0HAY5</accession>
<dbReference type="EMBL" id="CAXAMM010000336">
    <property type="protein sequence ID" value="CAK8987047.1"/>
    <property type="molecule type" value="Genomic_DNA"/>
</dbReference>
<dbReference type="InterPro" id="IPR036259">
    <property type="entry name" value="MFS_trans_sf"/>
</dbReference>
<keyword evidence="9" id="KW-1185">Reference proteome</keyword>
<comment type="subcellular location">
    <subcellularLocation>
        <location evidence="1">Cell membrane</location>
        <topology evidence="1">Multi-pass membrane protein</topology>
    </subcellularLocation>
</comment>
<dbReference type="InterPro" id="IPR050189">
    <property type="entry name" value="MFS_Efflux_Transporters"/>
</dbReference>
<dbReference type="InterPro" id="IPR011701">
    <property type="entry name" value="MFS"/>
</dbReference>
<feature type="transmembrane region" description="Helical" evidence="6">
    <location>
        <begin position="433"/>
        <end position="457"/>
    </location>
</feature>
<dbReference type="Pfam" id="PF07690">
    <property type="entry name" value="MFS_1"/>
    <property type="match status" value="1"/>
</dbReference>
<dbReference type="InterPro" id="IPR011249">
    <property type="entry name" value="Metalloenz_LuxS/M16"/>
</dbReference>
<evidence type="ECO:0000313" key="9">
    <source>
        <dbReference type="Proteomes" id="UP001642464"/>
    </source>
</evidence>
<gene>
    <name evidence="8" type="ORF">SCF082_LOCUS811</name>
</gene>
<evidence type="ECO:0000256" key="2">
    <source>
        <dbReference type="ARBA" id="ARBA00022475"/>
    </source>
</evidence>
<protein>
    <submittedName>
        <fullName evidence="8">Uncharacterized MFS-type transporter YdgK</fullName>
    </submittedName>
</protein>
<evidence type="ECO:0000256" key="6">
    <source>
        <dbReference type="SAM" id="Phobius"/>
    </source>
</evidence>
<sequence length="562" mass="61039">MADLPSQGPGSLLSALKASGWATSLSAGTTDFGSFSQFQARRCDRLFTMIGLLRATPEMQQLLEVQFRFADDSQSAAQPYNLVSRLARNLQNYPPEEVLAAPVLLSEPDVVRTKDFLQHLMVDQVRVELVWWPGVGRLVGKMTFQRWTTAESAGSPGQLVGSLAESGDPRSFQGLLYFTTDQYLPSMPQMEVELTGSQTLLSGSVQLNIFSKCVVGLIVAPLSDKIGRRPIFVTCALLLILGSFGCAFAPNVSWFLAARVIQSLGESLEPLIFAILRDCYPKPEDRLVAWSVVLALEMIGIAIGPVLGGLVASFSHWRVPFFLLSLAWAGLANYAAFCVHETAVDVKDPPSYWSSVKRVFTDRQLVTLLVAETFVLSTYYTVNANISYLTEGVYGKSTVMTSWLMGAFASIAAAGMILVTNADTDVLSTAKQWMMAFSLGSGSSFVIAAVFFSHYLWSYLGSSFLMGFTLACYLPLGVLFMETLEDIAGTAASFEVFAQAGPPSIYSALATQGIIHDGQRGLTWFQAASALLAGAVFWTTFSFRACGESSEEAEETSEDPPK</sequence>
<dbReference type="InterPro" id="IPR005829">
    <property type="entry name" value="Sugar_transporter_CS"/>
</dbReference>
<evidence type="ECO:0000256" key="4">
    <source>
        <dbReference type="ARBA" id="ARBA00022989"/>
    </source>
</evidence>
<dbReference type="PANTHER" id="PTHR43124">
    <property type="entry name" value="PURINE EFFLUX PUMP PBUE"/>
    <property type="match status" value="1"/>
</dbReference>
<feature type="transmembrane region" description="Helical" evidence="6">
    <location>
        <begin position="321"/>
        <end position="344"/>
    </location>
</feature>
<evidence type="ECO:0000256" key="3">
    <source>
        <dbReference type="ARBA" id="ARBA00022692"/>
    </source>
</evidence>
<name>A0ABP0HAY5_9DINO</name>
<feature type="transmembrane region" description="Helical" evidence="6">
    <location>
        <begin position="231"/>
        <end position="250"/>
    </location>
</feature>
<evidence type="ECO:0000313" key="8">
    <source>
        <dbReference type="EMBL" id="CAK8987047.1"/>
    </source>
</evidence>
<keyword evidence="3 6" id="KW-0812">Transmembrane</keyword>
<comment type="caution">
    <text evidence="8">The sequence shown here is derived from an EMBL/GenBank/DDBJ whole genome shotgun (WGS) entry which is preliminary data.</text>
</comment>
<dbReference type="PROSITE" id="PS00216">
    <property type="entry name" value="SUGAR_TRANSPORT_1"/>
    <property type="match status" value="1"/>
</dbReference>
<feature type="transmembrane region" description="Helical" evidence="6">
    <location>
        <begin position="463"/>
        <end position="481"/>
    </location>
</feature>
<dbReference type="SUPFAM" id="SSF103473">
    <property type="entry name" value="MFS general substrate transporter"/>
    <property type="match status" value="1"/>
</dbReference>
<dbReference type="Gene3D" id="1.20.1720.10">
    <property type="entry name" value="Multidrug resistance protein D"/>
    <property type="match status" value="1"/>
</dbReference>
<dbReference type="PROSITE" id="PS50850">
    <property type="entry name" value="MFS"/>
    <property type="match status" value="1"/>
</dbReference>
<dbReference type="PANTHER" id="PTHR43124:SF3">
    <property type="entry name" value="CHLORAMPHENICOL EFFLUX PUMP RV0191"/>
    <property type="match status" value="1"/>
</dbReference>
<evidence type="ECO:0000259" key="7">
    <source>
        <dbReference type="PROSITE" id="PS50850"/>
    </source>
</evidence>
<keyword evidence="4 6" id="KW-1133">Transmembrane helix</keyword>
<keyword evidence="5 6" id="KW-0472">Membrane</keyword>
<dbReference type="Proteomes" id="UP001642464">
    <property type="component" value="Unassembled WGS sequence"/>
</dbReference>
<dbReference type="InterPro" id="IPR020846">
    <property type="entry name" value="MFS_dom"/>
</dbReference>
<keyword evidence="2" id="KW-1003">Cell membrane</keyword>
<dbReference type="Gene3D" id="3.30.830.10">
    <property type="entry name" value="Metalloenzyme, LuxS/M16 peptidase-like"/>
    <property type="match status" value="2"/>
</dbReference>
<proteinExistence type="predicted"/>